<dbReference type="Proteomes" id="UP001431776">
    <property type="component" value="Unassembled WGS sequence"/>
</dbReference>
<organism evidence="1 2">
    <name type="scientific">Anaerobaca lacustris</name>
    <dbReference type="NCBI Taxonomy" id="3044600"/>
    <lineage>
        <taxon>Bacteria</taxon>
        <taxon>Pseudomonadati</taxon>
        <taxon>Planctomycetota</taxon>
        <taxon>Phycisphaerae</taxon>
        <taxon>Sedimentisphaerales</taxon>
        <taxon>Anaerobacaceae</taxon>
        <taxon>Anaerobaca</taxon>
    </lineage>
</organism>
<dbReference type="NCBIfam" id="TIGR04076">
    <property type="entry name" value="TIGR04076 family protein"/>
    <property type="match status" value="1"/>
</dbReference>
<evidence type="ECO:0000313" key="1">
    <source>
        <dbReference type="EMBL" id="MDI6450169.1"/>
    </source>
</evidence>
<comment type="caution">
    <text evidence="1">The sequence shown here is derived from an EMBL/GenBank/DDBJ whole genome shotgun (WGS) entry which is preliminary data.</text>
</comment>
<reference evidence="1" key="1">
    <citation type="submission" date="2023-05" db="EMBL/GenBank/DDBJ databases">
        <title>Anaerotaeda fermentans gen. nov., sp. nov., a novel anaerobic planctomycete of the new family within the order Sedimentisphaerales isolated from Taman Peninsula, Russia.</title>
        <authorList>
            <person name="Khomyakova M.A."/>
            <person name="Merkel A.Y."/>
            <person name="Slobodkin A.I."/>
        </authorList>
    </citation>
    <scope>NUCLEOTIDE SEQUENCE</scope>
    <source>
        <strain evidence="1">M17dextr</strain>
    </source>
</reference>
<accession>A0AAW6U2L0</accession>
<dbReference type="AlphaFoldDB" id="A0AAW6U2L0"/>
<evidence type="ECO:0000313" key="2">
    <source>
        <dbReference type="Proteomes" id="UP001431776"/>
    </source>
</evidence>
<dbReference type="InterPro" id="IPR023811">
    <property type="entry name" value="CHP04076"/>
</dbReference>
<sequence>MDLLVTVKEVKGHCPVHKVGDSFTLKACYQLVSEIPVCMHGLASLMPWYNALRVSEPADWGLDGKEDKTKAYVQCPDVCQYTGGGTVVYEISKVR</sequence>
<protein>
    <submittedName>
        <fullName evidence="1">TIGR04076 family protein</fullName>
    </submittedName>
</protein>
<name>A0AAW6U2L0_9BACT</name>
<gene>
    <name evidence="1" type="ORF">QJ522_14005</name>
</gene>
<keyword evidence="2" id="KW-1185">Reference proteome</keyword>
<proteinExistence type="predicted"/>
<dbReference type="EMBL" id="JASCXX010000017">
    <property type="protein sequence ID" value="MDI6450169.1"/>
    <property type="molecule type" value="Genomic_DNA"/>
</dbReference>
<dbReference type="RefSeq" id="WP_349245578.1">
    <property type="nucleotide sequence ID" value="NZ_JASCXX010000017.1"/>
</dbReference>